<dbReference type="InterPro" id="IPR020845">
    <property type="entry name" value="AMP-binding_CS"/>
</dbReference>
<evidence type="ECO:0000313" key="2">
    <source>
        <dbReference type="EMBL" id="MDN3608531.1"/>
    </source>
</evidence>
<dbReference type="EMBL" id="JAUFQC010000001">
    <property type="protein sequence ID" value="MDN3608531.1"/>
    <property type="molecule type" value="Genomic_DNA"/>
</dbReference>
<dbReference type="Pfam" id="PF00501">
    <property type="entry name" value="AMP-binding"/>
    <property type="match status" value="1"/>
</dbReference>
<organism evidence="2 3">
    <name type="scientific">Vibrio ostreicida</name>
    <dbReference type="NCBI Taxonomy" id="526588"/>
    <lineage>
        <taxon>Bacteria</taxon>
        <taxon>Pseudomonadati</taxon>
        <taxon>Pseudomonadota</taxon>
        <taxon>Gammaproteobacteria</taxon>
        <taxon>Vibrionales</taxon>
        <taxon>Vibrionaceae</taxon>
        <taxon>Vibrio</taxon>
    </lineage>
</organism>
<dbReference type="PANTHER" id="PTHR43201">
    <property type="entry name" value="ACYL-COA SYNTHETASE"/>
    <property type="match status" value="1"/>
</dbReference>
<dbReference type="PROSITE" id="PS00455">
    <property type="entry name" value="AMP_BINDING"/>
    <property type="match status" value="1"/>
</dbReference>
<evidence type="ECO:0000259" key="1">
    <source>
        <dbReference type="Pfam" id="PF00501"/>
    </source>
</evidence>
<sequence length="510" mass="56854">MKTLNNLLIDAIKSNSSKVATKEYTSMNPASEIALTYKDIELRVARLQHELLARLESITLRESATVGIVCRNGADWIVADLGCLFSGLASLPLPHAFSRSQAHHLASKCDVFICDQTGEETLKEKWGLEYDEQRCIRLDETLCSYLEGATLLDLATAAQPSVCKIIHTSGTTSRPKGVQLTPQAIVETYKSLSTSIPKESQKTYLSLVPLSLLLEQVTAIYLPLMNGGTVSFLPQDLPLIGENHCDIGKIVEWITFVQPTAMTAPPVMIEALLNGIKQGDDALCQYLQDVPHITCGGARVDVETLEQLRSFGVEAYQGYGLSENASVVSVNTTQFNRLGSVGRPLPHVEVRIAQDGSIEIRSSSLFSGYSGHDPSACYVDEEGWLNTGDIGYLDEENYLYISGRKKNIICLPNGRNVYPEKIESEFQKKEGIVSAVLFLDEKKGTVILLKVDRNTFDQNKVEHWMHKEFSDIERPENVWVVDLHDDDIEALFTVTDRPKREEIKKRFQRI</sequence>
<reference evidence="3" key="1">
    <citation type="journal article" date="2019" name="Int. J. Syst. Evol. Microbiol.">
        <title>The Global Catalogue of Microorganisms (GCM) 10K type strain sequencing project: providing services to taxonomists for standard genome sequencing and annotation.</title>
        <authorList>
            <consortium name="The Broad Institute Genomics Platform"/>
            <consortium name="The Broad Institute Genome Sequencing Center for Infectious Disease"/>
            <person name="Wu L."/>
            <person name="Ma J."/>
        </authorList>
    </citation>
    <scope>NUCLEOTIDE SEQUENCE [LARGE SCALE GENOMIC DNA]</scope>
    <source>
        <strain evidence="3">CECT 7398</strain>
    </source>
</reference>
<dbReference type="SUPFAM" id="SSF56801">
    <property type="entry name" value="Acetyl-CoA synthetase-like"/>
    <property type="match status" value="1"/>
</dbReference>
<comment type="caution">
    <text evidence="2">The sequence shown here is derived from an EMBL/GenBank/DDBJ whole genome shotgun (WGS) entry which is preliminary data.</text>
</comment>
<name>A0ABT8BN12_9VIBR</name>
<accession>A0ABT8BN12</accession>
<dbReference type="Gene3D" id="3.40.50.12780">
    <property type="entry name" value="N-terminal domain of ligase-like"/>
    <property type="match status" value="1"/>
</dbReference>
<proteinExistence type="predicted"/>
<dbReference type="PANTHER" id="PTHR43201:SF32">
    <property type="entry name" value="2-SUCCINYLBENZOATE--COA LIGASE, CHLOROPLASTIC_PEROXISOMAL"/>
    <property type="match status" value="1"/>
</dbReference>
<dbReference type="InterPro" id="IPR000873">
    <property type="entry name" value="AMP-dep_synth/lig_dom"/>
</dbReference>
<keyword evidence="3" id="KW-1185">Reference proteome</keyword>
<dbReference type="RefSeq" id="WP_170883691.1">
    <property type="nucleotide sequence ID" value="NZ_JABEYA020000020.1"/>
</dbReference>
<dbReference type="Proteomes" id="UP001238540">
    <property type="component" value="Unassembled WGS sequence"/>
</dbReference>
<protein>
    <submittedName>
        <fullName evidence="2">AMP-binding protein</fullName>
    </submittedName>
</protein>
<dbReference type="InterPro" id="IPR042099">
    <property type="entry name" value="ANL_N_sf"/>
</dbReference>
<feature type="domain" description="AMP-dependent synthetase/ligase" evidence="1">
    <location>
        <begin position="31"/>
        <end position="369"/>
    </location>
</feature>
<evidence type="ECO:0000313" key="3">
    <source>
        <dbReference type="Proteomes" id="UP001238540"/>
    </source>
</evidence>
<gene>
    <name evidence="2" type="ORF">QWZ16_01900</name>
</gene>